<protein>
    <submittedName>
        <fullName evidence="2">Uncharacterized protein</fullName>
    </submittedName>
</protein>
<reference evidence="3" key="1">
    <citation type="submission" date="2018-03" db="EMBL/GenBank/DDBJ databases">
        <title>Genome sequencing of Melaminivora sp. strain SC2-7.</title>
        <authorList>
            <person name="Kim S.-J."/>
            <person name="Heo J."/>
            <person name="Ahn J.-H."/>
            <person name="Kwon S.-W."/>
        </authorList>
    </citation>
    <scope>NUCLEOTIDE SEQUENCE [LARGE SCALE GENOMIC DNA]</scope>
    <source>
        <strain evidence="3">SC2-7</strain>
    </source>
</reference>
<evidence type="ECO:0000313" key="3">
    <source>
        <dbReference type="Proteomes" id="UP000241829"/>
    </source>
</evidence>
<gene>
    <name evidence="2" type="ORF">C7H73_08495</name>
</gene>
<feature type="transmembrane region" description="Helical" evidence="1">
    <location>
        <begin position="80"/>
        <end position="103"/>
    </location>
</feature>
<proteinExistence type="predicted"/>
<feature type="transmembrane region" description="Helical" evidence="1">
    <location>
        <begin position="156"/>
        <end position="180"/>
    </location>
</feature>
<name>A0A2P1NKY8_9BURK</name>
<feature type="transmembrane region" description="Helical" evidence="1">
    <location>
        <begin position="123"/>
        <end position="144"/>
    </location>
</feature>
<keyword evidence="1" id="KW-1133">Transmembrane helix</keyword>
<keyword evidence="1" id="KW-0472">Membrane</keyword>
<dbReference type="InterPro" id="IPR036259">
    <property type="entry name" value="MFS_trans_sf"/>
</dbReference>
<sequence length="196" mass="20869">MLAGPRSCTAGWTEGANAAFLAVTGASLLAMAAAPVLLGWWTDGSPRRRVGRALVLVLALCVAAVPLAVGNFVLGNGCGGPWRLIALNALPALLLGALLVTAWRSSRERAAQRAPRPQPGGGWALLLTLQGFVLASGFALLGLVDVFSRASRKADITLWLVALRLWLVPLLLGLLAWWLWQRRQRARAADAVQRQP</sequence>
<keyword evidence="3" id="KW-1185">Reference proteome</keyword>
<evidence type="ECO:0000256" key="1">
    <source>
        <dbReference type="SAM" id="Phobius"/>
    </source>
</evidence>
<feature type="transmembrane region" description="Helical" evidence="1">
    <location>
        <begin position="53"/>
        <end position="74"/>
    </location>
</feature>
<accession>A0A2P1NKY8</accession>
<dbReference type="AlphaFoldDB" id="A0A2P1NKY8"/>
<dbReference type="Proteomes" id="UP000241829">
    <property type="component" value="Chromosome"/>
</dbReference>
<dbReference type="EMBL" id="CP027792">
    <property type="protein sequence ID" value="AVP57693.1"/>
    <property type="molecule type" value="Genomic_DNA"/>
</dbReference>
<dbReference type="SUPFAM" id="SSF103473">
    <property type="entry name" value="MFS general substrate transporter"/>
    <property type="match status" value="1"/>
</dbReference>
<keyword evidence="1" id="KW-0812">Transmembrane</keyword>
<evidence type="ECO:0000313" key="2">
    <source>
        <dbReference type="EMBL" id="AVP57693.1"/>
    </source>
</evidence>
<organism evidence="2 3">
    <name type="scientific">Pulveribacter suum</name>
    <dbReference type="NCBI Taxonomy" id="2116657"/>
    <lineage>
        <taxon>Bacteria</taxon>
        <taxon>Pseudomonadati</taxon>
        <taxon>Pseudomonadota</taxon>
        <taxon>Betaproteobacteria</taxon>
        <taxon>Burkholderiales</taxon>
        <taxon>Comamonadaceae</taxon>
        <taxon>Pulveribacter</taxon>
    </lineage>
</organism>
<feature type="transmembrane region" description="Helical" evidence="1">
    <location>
        <begin position="20"/>
        <end position="41"/>
    </location>
</feature>
<dbReference type="KEGG" id="melm:C7H73_08495"/>